<dbReference type="AlphaFoldDB" id="A0A940NR64"/>
<name>A0A940NR64_9BACI</name>
<dbReference type="InterPro" id="IPR011009">
    <property type="entry name" value="Kinase-like_dom_sf"/>
</dbReference>
<protein>
    <submittedName>
        <fullName evidence="2">Serine/threonine protein kinase</fullName>
    </submittedName>
</protein>
<dbReference type="GO" id="GO:0005524">
    <property type="term" value="F:ATP binding"/>
    <property type="evidence" value="ECO:0007669"/>
    <property type="project" value="InterPro"/>
</dbReference>
<evidence type="ECO:0000313" key="2">
    <source>
        <dbReference type="EMBL" id="MBP0725467.1"/>
    </source>
</evidence>
<dbReference type="RefSeq" id="WP_209405050.1">
    <property type="nucleotide sequence ID" value="NZ_JAGIYQ010000005.1"/>
</dbReference>
<reference evidence="2" key="1">
    <citation type="submission" date="2021-04" db="EMBL/GenBank/DDBJ databases">
        <title>Genome seq and assembly of Bacillus sp.</title>
        <authorList>
            <person name="Chhetri G."/>
        </authorList>
    </citation>
    <scope>NUCLEOTIDE SEQUENCE</scope>
    <source>
        <strain evidence="2">RG28</strain>
    </source>
</reference>
<evidence type="ECO:0000259" key="1">
    <source>
        <dbReference type="PROSITE" id="PS50011"/>
    </source>
</evidence>
<comment type="caution">
    <text evidence="2">The sequence shown here is derived from an EMBL/GenBank/DDBJ whole genome shotgun (WGS) entry which is preliminary data.</text>
</comment>
<keyword evidence="2" id="KW-0418">Kinase</keyword>
<gene>
    <name evidence="2" type="ORF">J5Y03_09725</name>
</gene>
<keyword evidence="3" id="KW-1185">Reference proteome</keyword>
<dbReference type="Proteomes" id="UP000682134">
    <property type="component" value="Unassembled WGS sequence"/>
</dbReference>
<evidence type="ECO:0000313" key="3">
    <source>
        <dbReference type="Proteomes" id="UP000682134"/>
    </source>
</evidence>
<keyword evidence="2" id="KW-0808">Transferase</keyword>
<dbReference type="Gene3D" id="1.10.510.10">
    <property type="entry name" value="Transferase(Phosphotransferase) domain 1"/>
    <property type="match status" value="1"/>
</dbReference>
<dbReference type="InterPro" id="IPR000719">
    <property type="entry name" value="Prot_kinase_dom"/>
</dbReference>
<proteinExistence type="predicted"/>
<dbReference type="SUPFAM" id="SSF56112">
    <property type="entry name" value="Protein kinase-like (PK-like)"/>
    <property type="match status" value="1"/>
</dbReference>
<accession>A0A940NR64</accession>
<keyword evidence="2" id="KW-0723">Serine/threonine-protein kinase</keyword>
<dbReference type="PROSITE" id="PS50011">
    <property type="entry name" value="PROTEIN_KINASE_DOM"/>
    <property type="match status" value="1"/>
</dbReference>
<organism evidence="2 3">
    <name type="scientific">Gottfriedia endophytica</name>
    <dbReference type="NCBI Taxonomy" id="2820819"/>
    <lineage>
        <taxon>Bacteria</taxon>
        <taxon>Bacillati</taxon>
        <taxon>Bacillota</taxon>
        <taxon>Bacilli</taxon>
        <taxon>Bacillales</taxon>
        <taxon>Bacillaceae</taxon>
        <taxon>Gottfriedia</taxon>
    </lineage>
</organism>
<dbReference type="EMBL" id="JAGIYQ010000005">
    <property type="protein sequence ID" value="MBP0725467.1"/>
    <property type="molecule type" value="Genomic_DNA"/>
</dbReference>
<dbReference type="GO" id="GO:0004674">
    <property type="term" value="F:protein serine/threonine kinase activity"/>
    <property type="evidence" value="ECO:0007669"/>
    <property type="project" value="UniProtKB-KW"/>
</dbReference>
<sequence length="292" mass="34106">MSESPVIHNVDNISFKLKKLHNFDWLCSLGKVFCVFDQQDSGNISFGLEKNGQRKFIKFAGAKTLNYSGDPQEAVLRLKQSILRYEELTHQHLVRLIDHFDIEQGYAVVFDWFEGECLHPHWAFPPPAKYIHPNSPYFRFKQLPVELRLTSMDLILNFHVYVESKNYVAVDFYDGSILYDFTNHITKICDIDYYQKKPFVNTMGRLWGSSRFMSPEEFELGAIIDEKTNVFNLGSMAFSLLGGELDHSYSKWDVGRELYEVVIKAVEKDRSKRYTSVEEFYSAWKMAIEKVL</sequence>
<feature type="domain" description="Protein kinase" evidence="1">
    <location>
        <begin position="18"/>
        <end position="292"/>
    </location>
</feature>